<dbReference type="RefSeq" id="WP_254091551.1">
    <property type="nucleotide sequence ID" value="NZ_JAHESC010000025.1"/>
</dbReference>
<gene>
    <name evidence="2" type="ORF">KK078_17260</name>
</gene>
<dbReference type="InterPro" id="IPR000182">
    <property type="entry name" value="GNAT_dom"/>
</dbReference>
<dbReference type="GO" id="GO:0016747">
    <property type="term" value="F:acyltransferase activity, transferring groups other than amino-acyl groups"/>
    <property type="evidence" value="ECO:0007669"/>
    <property type="project" value="InterPro"/>
</dbReference>
<dbReference type="Gene3D" id="3.40.630.30">
    <property type="match status" value="1"/>
</dbReference>
<dbReference type="CDD" id="cd04301">
    <property type="entry name" value="NAT_SF"/>
    <property type="match status" value="1"/>
</dbReference>
<dbReference type="InterPro" id="IPR016181">
    <property type="entry name" value="Acyl_CoA_acyltransferase"/>
</dbReference>
<dbReference type="Pfam" id="PF13527">
    <property type="entry name" value="Acetyltransf_9"/>
    <property type="match status" value="1"/>
</dbReference>
<dbReference type="Proteomes" id="UP001319180">
    <property type="component" value="Unassembled WGS sequence"/>
</dbReference>
<feature type="domain" description="N-acetyltransferase" evidence="1">
    <location>
        <begin position="1"/>
        <end position="161"/>
    </location>
</feature>
<dbReference type="AlphaFoldDB" id="A0AAP2DA94"/>
<dbReference type="PROSITE" id="PS51186">
    <property type="entry name" value="GNAT"/>
    <property type="match status" value="1"/>
</dbReference>
<evidence type="ECO:0000313" key="2">
    <source>
        <dbReference type="EMBL" id="MBT1688323.1"/>
    </source>
</evidence>
<comment type="caution">
    <text evidence="2">The sequence shown here is derived from an EMBL/GenBank/DDBJ whole genome shotgun (WGS) entry which is preliminary data.</text>
</comment>
<evidence type="ECO:0000259" key="1">
    <source>
        <dbReference type="PROSITE" id="PS51186"/>
    </source>
</evidence>
<reference evidence="2 3" key="1">
    <citation type="submission" date="2021-05" db="EMBL/GenBank/DDBJ databases">
        <title>A Polyphasic approach of four new species of the genus Ohtaekwangia: Ohtaekwangia histidinii sp. nov., Ohtaekwangia cretensis sp. nov., Ohtaekwangia indiensis sp. nov., Ohtaekwangia reichenbachii sp. nov. from diverse environment.</title>
        <authorList>
            <person name="Octaviana S."/>
        </authorList>
    </citation>
    <scope>NUCLEOTIDE SEQUENCE [LARGE SCALE GENOMIC DNA]</scope>
    <source>
        <strain evidence="2 3">PWU37</strain>
    </source>
</reference>
<proteinExistence type="predicted"/>
<name>A0AAP2DA94_9BACT</name>
<dbReference type="SUPFAM" id="SSF55729">
    <property type="entry name" value="Acyl-CoA N-acyltransferases (Nat)"/>
    <property type="match status" value="1"/>
</dbReference>
<sequence length="329" mass="37305">MMIREATEGDIPSMVALTKMSLGESLMPKSEGYWRWKHRDNPFGASLVMLCWEDDTLVGLRAFMRWQWKVDGRLLDAVRPVDTATHPQYQRRGIFSKLTRAALEQSQQLGYQFVYNTPNNNSKPGYLKMGWTEAGKLPIDLYAVRPVSMAGHALRLRKAAPVTANDDSLTTYLEHPGLESLLKQQDRLHTAQIITAHTTRSLAWRYRDVPVARYFACGVGQGIVLDALVFYRIKPSKAGNEFRITDVFLSDRADRKQVRGVIAEKVAQHRADYVTISGVHAQDMVRGLWARRGMKIGPMVVVRELGDDRTAPLRHFHAWAPSVGDLELF</sequence>
<keyword evidence="3" id="KW-1185">Reference proteome</keyword>
<organism evidence="2 3">
    <name type="scientific">Dawidia soli</name>
    <dbReference type="NCBI Taxonomy" id="2782352"/>
    <lineage>
        <taxon>Bacteria</taxon>
        <taxon>Pseudomonadati</taxon>
        <taxon>Bacteroidota</taxon>
        <taxon>Cytophagia</taxon>
        <taxon>Cytophagales</taxon>
        <taxon>Chryseotaleaceae</taxon>
        <taxon>Dawidia</taxon>
    </lineage>
</organism>
<protein>
    <submittedName>
        <fullName evidence="2">GNAT family N-acetyltransferase</fullName>
    </submittedName>
</protein>
<accession>A0AAP2DA94</accession>
<evidence type="ECO:0000313" key="3">
    <source>
        <dbReference type="Proteomes" id="UP001319180"/>
    </source>
</evidence>
<dbReference type="EMBL" id="JAHESC010000025">
    <property type="protein sequence ID" value="MBT1688323.1"/>
    <property type="molecule type" value="Genomic_DNA"/>
</dbReference>